<evidence type="ECO:0000313" key="1">
    <source>
        <dbReference type="EMBL" id="QNO55826.1"/>
    </source>
</evidence>
<dbReference type="EMBL" id="MT631630">
    <property type="protein sequence ID" value="QNO55826.1"/>
    <property type="molecule type" value="Genomic_DNA"/>
</dbReference>
<proteinExistence type="predicted"/>
<organism evidence="1">
    <name type="scientific">Candidatus Methanophaga sp. ANME-1 ERB7</name>
    <dbReference type="NCBI Taxonomy" id="2759913"/>
    <lineage>
        <taxon>Archaea</taxon>
        <taxon>Methanobacteriati</taxon>
        <taxon>Methanobacteriota</taxon>
        <taxon>Stenosarchaea group</taxon>
        <taxon>Methanomicrobia</taxon>
        <taxon>Candidatus Methanophagales</taxon>
        <taxon>Candidatus Methanophagaceae</taxon>
        <taxon>Candidatus Methanophaga</taxon>
    </lineage>
</organism>
<sequence length="35" mass="4084">MKKSSGIADFKNHEIPQETEGFLRHRLTQINTDLQ</sequence>
<accession>A0A7G9Z6E2</accession>
<name>A0A7G9Z6E2_9EURY</name>
<protein>
    <submittedName>
        <fullName evidence="1">Uncharacterized protein</fullName>
    </submittedName>
</protein>
<reference evidence="1" key="1">
    <citation type="submission" date="2020-06" db="EMBL/GenBank/DDBJ databases">
        <title>Unique genomic features of the anaerobic methanotrophic archaea.</title>
        <authorList>
            <person name="Chadwick G.L."/>
            <person name="Skennerton C.T."/>
            <person name="Laso-Perez R."/>
            <person name="Leu A.O."/>
            <person name="Speth D.R."/>
            <person name="Yu H."/>
            <person name="Morgan-Lang C."/>
            <person name="Hatzenpichler R."/>
            <person name="Goudeau D."/>
            <person name="Malmstrom R."/>
            <person name="Brazelton W.J."/>
            <person name="Woyke T."/>
            <person name="Hallam S.J."/>
            <person name="Tyson G.W."/>
            <person name="Wegener G."/>
            <person name="Boetius A."/>
            <person name="Orphan V."/>
        </authorList>
    </citation>
    <scope>NUCLEOTIDE SEQUENCE</scope>
</reference>
<dbReference type="AlphaFoldDB" id="A0A7G9Z6E2"/>
<gene>
    <name evidence="1" type="ORF">LEBEIBBM_00041</name>
</gene>